<dbReference type="Pfam" id="PF13432">
    <property type="entry name" value="TPR_16"/>
    <property type="match status" value="4"/>
</dbReference>
<evidence type="ECO:0000313" key="3">
    <source>
        <dbReference type="EMBL" id="GGO35285.1"/>
    </source>
</evidence>
<dbReference type="RefSeq" id="WP_146287395.1">
    <property type="nucleotide sequence ID" value="NZ_BMLP01000006.1"/>
</dbReference>
<keyword evidence="1" id="KW-0802">TPR repeat</keyword>
<dbReference type="PANTHER" id="PTHR12558:SF13">
    <property type="entry name" value="CELL DIVISION CYCLE PROTEIN 27 HOMOLOG"/>
    <property type="match status" value="1"/>
</dbReference>
<proteinExistence type="predicted"/>
<name>A0A917YKU4_9RHOB</name>
<organism evidence="3 4">
    <name type="scientific">Gemmobacter aquaticus</name>
    <dbReference type="NCBI Taxonomy" id="490185"/>
    <lineage>
        <taxon>Bacteria</taxon>
        <taxon>Pseudomonadati</taxon>
        <taxon>Pseudomonadota</taxon>
        <taxon>Alphaproteobacteria</taxon>
        <taxon>Rhodobacterales</taxon>
        <taxon>Paracoccaceae</taxon>
        <taxon>Gemmobacter</taxon>
    </lineage>
</organism>
<feature type="chain" id="PRO_5037804143" description="Tetratricopeptide repeat-containing protein" evidence="2">
    <location>
        <begin position="22"/>
        <end position="582"/>
    </location>
</feature>
<dbReference type="InterPro" id="IPR019734">
    <property type="entry name" value="TPR_rpt"/>
</dbReference>
<dbReference type="InterPro" id="IPR011990">
    <property type="entry name" value="TPR-like_helical_dom_sf"/>
</dbReference>
<dbReference type="Gene3D" id="1.25.40.10">
    <property type="entry name" value="Tetratricopeptide repeat domain"/>
    <property type="match status" value="2"/>
</dbReference>
<keyword evidence="2" id="KW-0732">Signal</keyword>
<evidence type="ECO:0000256" key="2">
    <source>
        <dbReference type="SAM" id="SignalP"/>
    </source>
</evidence>
<comment type="caution">
    <text evidence="3">The sequence shown here is derived from an EMBL/GenBank/DDBJ whole genome shotgun (WGS) entry which is preliminary data.</text>
</comment>
<dbReference type="OrthoDB" id="9766710at2"/>
<dbReference type="AlphaFoldDB" id="A0A917YKU4"/>
<accession>A0A917YKU4</accession>
<feature type="repeat" description="TPR" evidence="1">
    <location>
        <begin position="513"/>
        <end position="546"/>
    </location>
</feature>
<protein>
    <recommendedName>
        <fullName evidence="5">Tetratricopeptide repeat-containing protein</fullName>
    </recommendedName>
</protein>
<sequence length="582" mass="63572">MRLNLSPIALALTIIAGPGWAETAEQPETTLAPQPPAQENAGAYLAARTALMDGSFRDAAYWFERALRDDPENFALVEGMLLSAMSLGDYDRAAQATERAAEMGFDSQFGTLALAARDARDGKFEAIRKRQDAGAKVNPVFDELAKAWALAGQGEMTDAIAQFEALSKQSVGGALGLYHKALALAVVGDFEGAEAVFASEPAKPLRQFRRAVIAHAEVLSQLERNEDALALLTDVFNPGQDLSVEAMKARLQNDETLSWTVVRTPQEGFAEIFYSMMTALRGEADPNYTLLYARAATYINPGHAEALLTSASMLVDRGQGQLAAEVYAQVPPDAPEHYLAEVGRADTLMAAGKPDAALEVMQTLSKTYPGLRSVHVAYGDMLRKEEKCEAAARAYSQAIDLIKTPMPGDWGLYFLRGICNEKLDKHAEAEADLRQALALKPDEPQVLNFLGYSFLEQGRNFDEALDMIKRAVDAAPDNGAIVDSLAWAYFRLGRYDEALEPMERASLMEPVEPEVTDHLGDVYWAVGRKLEARFQWRRALSFNPEEDAAARIRRKLEIGLDNVLAEEGAPPLSPVNAAANDN</sequence>
<dbReference type="SUPFAM" id="SSF48452">
    <property type="entry name" value="TPR-like"/>
    <property type="match status" value="3"/>
</dbReference>
<reference evidence="3 4" key="1">
    <citation type="journal article" date="2014" name="Int. J. Syst. Evol. Microbiol.">
        <title>Complete genome sequence of Corynebacterium casei LMG S-19264T (=DSM 44701T), isolated from a smear-ripened cheese.</title>
        <authorList>
            <consortium name="US DOE Joint Genome Institute (JGI-PGF)"/>
            <person name="Walter F."/>
            <person name="Albersmeier A."/>
            <person name="Kalinowski J."/>
            <person name="Ruckert C."/>
        </authorList>
    </citation>
    <scope>NUCLEOTIDE SEQUENCE [LARGE SCALE GENOMIC DNA]</scope>
    <source>
        <strain evidence="3 4">CGMCC 1.7029</strain>
    </source>
</reference>
<dbReference type="PANTHER" id="PTHR12558">
    <property type="entry name" value="CELL DIVISION CYCLE 16,23,27"/>
    <property type="match status" value="1"/>
</dbReference>
<gene>
    <name evidence="3" type="ORF">GCM10010991_27360</name>
</gene>
<dbReference type="Proteomes" id="UP000598196">
    <property type="component" value="Unassembled WGS sequence"/>
</dbReference>
<dbReference type="SMART" id="SM00028">
    <property type="entry name" value="TPR"/>
    <property type="match status" value="5"/>
</dbReference>
<feature type="signal peptide" evidence="2">
    <location>
        <begin position="1"/>
        <end position="21"/>
    </location>
</feature>
<dbReference type="PROSITE" id="PS50005">
    <property type="entry name" value="TPR"/>
    <property type="match status" value="2"/>
</dbReference>
<feature type="repeat" description="TPR" evidence="1">
    <location>
        <begin position="479"/>
        <end position="512"/>
    </location>
</feature>
<evidence type="ECO:0008006" key="5">
    <source>
        <dbReference type="Google" id="ProtNLM"/>
    </source>
</evidence>
<keyword evidence="4" id="KW-1185">Reference proteome</keyword>
<evidence type="ECO:0000256" key="1">
    <source>
        <dbReference type="PROSITE-ProRule" id="PRU00339"/>
    </source>
</evidence>
<dbReference type="EMBL" id="BMLP01000006">
    <property type="protein sequence ID" value="GGO35285.1"/>
    <property type="molecule type" value="Genomic_DNA"/>
</dbReference>
<evidence type="ECO:0000313" key="4">
    <source>
        <dbReference type="Proteomes" id="UP000598196"/>
    </source>
</evidence>